<proteinExistence type="predicted"/>
<protein>
    <recommendedName>
        <fullName evidence="1">PAS fold-3 domain-containing protein</fullName>
    </recommendedName>
</protein>
<keyword evidence="3" id="KW-1185">Reference proteome</keyword>
<dbReference type="RefSeq" id="WP_131567710.1">
    <property type="nucleotide sequence ID" value="NZ_JAINFK010000002.1"/>
</dbReference>
<dbReference type="AlphaFoldDB" id="A0A4V6N6B0"/>
<evidence type="ECO:0000259" key="1">
    <source>
        <dbReference type="Pfam" id="PF08447"/>
    </source>
</evidence>
<reference evidence="2 3" key="1">
    <citation type="journal article" date="2015" name="Antonie Van Leeuwenhoek">
        <title>Oricola cellulosilytica gen. nov., sp. nov., a cellulose-degrading bacterium of the family Phyllobacteriaceae isolated from surface seashore water, and emended descriptions of Mesorhizobium loti and Phyllobacterium myrsinacearum.</title>
        <authorList>
            <person name="Hameed A."/>
            <person name="Shahina M."/>
            <person name="Lai W.A."/>
            <person name="Lin S.Y."/>
            <person name="Young L.S."/>
            <person name="Liu Y.C."/>
            <person name="Hsu Y.H."/>
            <person name="Young C.C."/>
        </authorList>
    </citation>
    <scope>NUCLEOTIDE SEQUENCE [LARGE SCALE GENOMIC DNA]</scope>
    <source>
        <strain evidence="2 3">KCTC 52183</strain>
    </source>
</reference>
<dbReference type="SUPFAM" id="SSF55785">
    <property type="entry name" value="PYP-like sensor domain (PAS domain)"/>
    <property type="match status" value="1"/>
</dbReference>
<evidence type="ECO:0000313" key="3">
    <source>
        <dbReference type="Proteomes" id="UP000291301"/>
    </source>
</evidence>
<dbReference type="Pfam" id="PF08447">
    <property type="entry name" value="PAS_3"/>
    <property type="match status" value="1"/>
</dbReference>
<dbReference type="EMBL" id="SJST01000003">
    <property type="protein sequence ID" value="TCD14057.1"/>
    <property type="molecule type" value="Genomic_DNA"/>
</dbReference>
<comment type="caution">
    <text evidence="2">The sequence shown here is derived from an EMBL/GenBank/DDBJ whole genome shotgun (WGS) entry which is preliminary data.</text>
</comment>
<name>A0A4V6N6B0_9HYPH</name>
<accession>A0A4V6N6B0</accession>
<evidence type="ECO:0000313" key="2">
    <source>
        <dbReference type="EMBL" id="TCD14057.1"/>
    </source>
</evidence>
<sequence length="155" mass="17791">MTESADPQLYIEVVDKPREPQSLEEIGLSDANLLDALSQFDLYGVWRLELETGLLYWSPDVFKIHEMSYAKGPVDLRRAIEAYHPDDRELVTSCVDQAAKRKSGFRFVLRLRRPGGTYKLVKSNGRYRKRADGTEEVYGTFSEFQPPVRAVAFDK</sequence>
<dbReference type="InterPro" id="IPR013655">
    <property type="entry name" value="PAS_fold_3"/>
</dbReference>
<dbReference type="CDD" id="cd00130">
    <property type="entry name" value="PAS"/>
    <property type="match status" value="1"/>
</dbReference>
<dbReference type="InterPro" id="IPR000014">
    <property type="entry name" value="PAS"/>
</dbReference>
<organism evidence="2 3">
    <name type="scientific">Oricola cellulosilytica</name>
    <dbReference type="NCBI Taxonomy" id="1429082"/>
    <lineage>
        <taxon>Bacteria</taxon>
        <taxon>Pseudomonadati</taxon>
        <taxon>Pseudomonadota</taxon>
        <taxon>Alphaproteobacteria</taxon>
        <taxon>Hyphomicrobiales</taxon>
        <taxon>Ahrensiaceae</taxon>
        <taxon>Oricola</taxon>
    </lineage>
</organism>
<dbReference type="Gene3D" id="3.30.450.20">
    <property type="entry name" value="PAS domain"/>
    <property type="match status" value="1"/>
</dbReference>
<dbReference type="InterPro" id="IPR035965">
    <property type="entry name" value="PAS-like_dom_sf"/>
</dbReference>
<gene>
    <name evidence="2" type="ORF">E0D97_08150</name>
</gene>
<dbReference type="Proteomes" id="UP000291301">
    <property type="component" value="Unassembled WGS sequence"/>
</dbReference>
<dbReference type="OrthoDB" id="8374591at2"/>
<feature type="domain" description="PAS fold-3" evidence="1">
    <location>
        <begin position="55"/>
        <end position="135"/>
    </location>
</feature>